<protein>
    <submittedName>
        <fullName evidence="2">Sel1 repeat-containing protein</fullName>
    </submittedName>
</protein>
<dbReference type="PANTHER" id="PTHR11102:SF160">
    <property type="entry name" value="ERAD-ASSOCIATED E3 UBIQUITIN-PROTEIN LIGASE COMPONENT HRD3"/>
    <property type="match status" value="1"/>
</dbReference>
<dbReference type="SMART" id="SM00671">
    <property type="entry name" value="SEL1"/>
    <property type="match status" value="2"/>
</dbReference>
<dbReference type="Pfam" id="PF08238">
    <property type="entry name" value="Sel1"/>
    <property type="match status" value="2"/>
</dbReference>
<dbReference type="PANTHER" id="PTHR11102">
    <property type="entry name" value="SEL-1-LIKE PROTEIN"/>
    <property type="match status" value="1"/>
</dbReference>
<dbReference type="OrthoDB" id="5365194at2"/>
<accession>A0A4Q7LKH6</accession>
<feature type="chain" id="PRO_5020728241" evidence="1">
    <location>
        <begin position="24"/>
        <end position="143"/>
    </location>
</feature>
<gene>
    <name evidence="2" type="ORF">EV685_2430</name>
</gene>
<dbReference type="SUPFAM" id="SSF81901">
    <property type="entry name" value="HCP-like"/>
    <property type="match status" value="1"/>
</dbReference>
<dbReference type="EMBL" id="SGWV01000009">
    <property type="protein sequence ID" value="RZS54944.1"/>
    <property type="molecule type" value="Genomic_DNA"/>
</dbReference>
<reference evidence="2 3" key="1">
    <citation type="submission" date="2019-02" db="EMBL/GenBank/DDBJ databases">
        <title>Genomic Encyclopedia of Type Strains, Phase IV (KMG-IV): sequencing the most valuable type-strain genomes for metagenomic binning, comparative biology and taxonomic classification.</title>
        <authorList>
            <person name="Goeker M."/>
        </authorList>
    </citation>
    <scope>NUCLEOTIDE SEQUENCE [LARGE SCALE GENOMIC DNA]</scope>
    <source>
        <strain evidence="2 3">DSM 10617</strain>
    </source>
</reference>
<keyword evidence="3" id="KW-1185">Reference proteome</keyword>
<evidence type="ECO:0000313" key="3">
    <source>
        <dbReference type="Proteomes" id="UP000293433"/>
    </source>
</evidence>
<name>A0A4Q7LKH6_9BURK</name>
<evidence type="ECO:0000256" key="1">
    <source>
        <dbReference type="SAM" id="SignalP"/>
    </source>
</evidence>
<sequence>MRPWIALALSTLINLCCWPAAHAAEPVPAGESVAVLQGQADQGDRSARTRLARRYETGEGVPQDVGKAAQLYEQAAHLGDPDAQFALAAMFREGRGVEQDRLFSLVWLRKAATNGHPQARAMVGLPPLVPPPVPPAPAAAASR</sequence>
<dbReference type="AlphaFoldDB" id="A0A4Q7LKH6"/>
<keyword evidence="1" id="KW-0732">Signal</keyword>
<comment type="caution">
    <text evidence="2">The sequence shown here is derived from an EMBL/GenBank/DDBJ whole genome shotgun (WGS) entry which is preliminary data.</text>
</comment>
<proteinExistence type="predicted"/>
<dbReference type="InterPro" id="IPR011990">
    <property type="entry name" value="TPR-like_helical_dom_sf"/>
</dbReference>
<organism evidence="2 3">
    <name type="scientific">Sphaerotilus mobilis</name>
    <dbReference type="NCBI Taxonomy" id="47994"/>
    <lineage>
        <taxon>Bacteria</taxon>
        <taxon>Pseudomonadati</taxon>
        <taxon>Pseudomonadota</taxon>
        <taxon>Betaproteobacteria</taxon>
        <taxon>Burkholderiales</taxon>
        <taxon>Sphaerotilaceae</taxon>
        <taxon>Sphaerotilus</taxon>
    </lineage>
</organism>
<dbReference type="Gene3D" id="1.25.40.10">
    <property type="entry name" value="Tetratricopeptide repeat domain"/>
    <property type="match status" value="1"/>
</dbReference>
<dbReference type="InterPro" id="IPR050767">
    <property type="entry name" value="Sel1_AlgK"/>
</dbReference>
<dbReference type="RefSeq" id="WP_130482250.1">
    <property type="nucleotide sequence ID" value="NZ_SGWV01000009.1"/>
</dbReference>
<evidence type="ECO:0000313" key="2">
    <source>
        <dbReference type="EMBL" id="RZS54944.1"/>
    </source>
</evidence>
<feature type="signal peptide" evidence="1">
    <location>
        <begin position="1"/>
        <end position="23"/>
    </location>
</feature>
<dbReference type="InterPro" id="IPR006597">
    <property type="entry name" value="Sel1-like"/>
</dbReference>
<dbReference type="Proteomes" id="UP000293433">
    <property type="component" value="Unassembled WGS sequence"/>
</dbReference>